<feature type="region of interest" description="Disordered" evidence="1">
    <location>
        <begin position="1"/>
        <end position="28"/>
    </location>
</feature>
<dbReference type="GO" id="GO:0005737">
    <property type="term" value="C:cytoplasm"/>
    <property type="evidence" value="ECO:0007669"/>
    <property type="project" value="TreeGrafter"/>
</dbReference>
<name>A0A8D3A1D5_SCOMX</name>
<dbReference type="GO" id="GO:0007144">
    <property type="term" value="P:female meiosis I"/>
    <property type="evidence" value="ECO:0007669"/>
    <property type="project" value="TreeGrafter"/>
</dbReference>
<sequence>MQQSNCDNTSADKDRGDNQPADNFPHFNDVFTSQGPVIQLYVYLDECYEQWKCLEKERKRAEAILNKTFDGKRTAAVANASLPKTPPNPTRVDHLVVKQMREQSKVVGLLCRMESLTDSPLHINISTAPNTHHKAICNLQTRRKEEIAHMSKHPQQRSHITEHVMLFVALKDLAAATRKLRTALWCALQMTLPKPVKKQQDHIHQAAARIA</sequence>
<evidence type="ECO:0000313" key="3">
    <source>
        <dbReference type="Proteomes" id="UP000694558"/>
    </source>
</evidence>
<dbReference type="InterPro" id="IPR027963">
    <property type="entry name" value="MEIOC"/>
</dbReference>
<dbReference type="Pfam" id="PF15189">
    <property type="entry name" value="MEIOC"/>
    <property type="match status" value="1"/>
</dbReference>
<dbReference type="AlphaFoldDB" id="A0A8D3A1D5"/>
<dbReference type="GO" id="GO:0048255">
    <property type="term" value="P:mRNA stabilization"/>
    <property type="evidence" value="ECO:0007669"/>
    <property type="project" value="TreeGrafter"/>
</dbReference>
<dbReference type="Ensembl" id="ENSSMAT00000011112.2">
    <property type="protein sequence ID" value="ENSSMAP00000010968.2"/>
    <property type="gene ID" value="ENSSMAG00000006762.2"/>
</dbReference>
<dbReference type="GO" id="GO:0007141">
    <property type="term" value="P:male meiosis I"/>
    <property type="evidence" value="ECO:0007669"/>
    <property type="project" value="TreeGrafter"/>
</dbReference>
<reference evidence="2" key="1">
    <citation type="submission" date="2023-05" db="EMBL/GenBank/DDBJ databases">
        <title>High-quality long-read genome of Scophthalmus maximus.</title>
        <authorList>
            <person name="Lien S."/>
            <person name="Martinez P."/>
        </authorList>
    </citation>
    <scope>NUCLEOTIDE SEQUENCE [LARGE SCALE GENOMIC DNA]</scope>
</reference>
<dbReference type="PANTHER" id="PTHR33861:SF4">
    <property type="entry name" value="MEIOSIS-SPECIFIC COILED-COIL DOMAIN-CONTAINING PROTEIN MEIOC"/>
    <property type="match status" value="1"/>
</dbReference>
<accession>A0A8D3A1D5</accession>
<dbReference type="Proteomes" id="UP000694558">
    <property type="component" value="Chromosome 19"/>
</dbReference>
<proteinExistence type="predicted"/>
<evidence type="ECO:0000256" key="1">
    <source>
        <dbReference type="SAM" id="MobiDB-lite"/>
    </source>
</evidence>
<reference evidence="2" key="2">
    <citation type="submission" date="2025-08" db="UniProtKB">
        <authorList>
            <consortium name="Ensembl"/>
        </authorList>
    </citation>
    <scope>IDENTIFICATION</scope>
</reference>
<dbReference type="GO" id="GO:0005634">
    <property type="term" value="C:nucleus"/>
    <property type="evidence" value="ECO:0007669"/>
    <property type="project" value="TreeGrafter"/>
</dbReference>
<evidence type="ECO:0000313" key="2">
    <source>
        <dbReference type="Ensembl" id="ENSSMAP00000010968.2"/>
    </source>
</evidence>
<dbReference type="PANTHER" id="PTHR33861">
    <property type="entry name" value="PROTEIN CBG18333"/>
    <property type="match status" value="1"/>
</dbReference>
<protein>
    <submittedName>
        <fullName evidence="2">Uncharacterized protein</fullName>
    </submittedName>
</protein>
<organism evidence="2 3">
    <name type="scientific">Scophthalmus maximus</name>
    <name type="common">Turbot</name>
    <name type="synonym">Psetta maxima</name>
    <dbReference type="NCBI Taxonomy" id="52904"/>
    <lineage>
        <taxon>Eukaryota</taxon>
        <taxon>Metazoa</taxon>
        <taxon>Chordata</taxon>
        <taxon>Craniata</taxon>
        <taxon>Vertebrata</taxon>
        <taxon>Euteleostomi</taxon>
        <taxon>Actinopterygii</taxon>
        <taxon>Neopterygii</taxon>
        <taxon>Teleostei</taxon>
        <taxon>Neoteleostei</taxon>
        <taxon>Acanthomorphata</taxon>
        <taxon>Carangaria</taxon>
        <taxon>Pleuronectiformes</taxon>
        <taxon>Pleuronectoidei</taxon>
        <taxon>Scophthalmidae</taxon>
        <taxon>Scophthalmus</taxon>
    </lineage>
</organism>
<dbReference type="GeneTree" id="ENSGT00940000174795"/>